<name>A0A8H5GHY6_9AGAR</name>
<dbReference type="InterPro" id="IPR010285">
    <property type="entry name" value="DNA_helicase_pif1-like_DEAD"/>
</dbReference>
<keyword evidence="6" id="KW-1185">Reference proteome</keyword>
<dbReference type="Pfam" id="PF14214">
    <property type="entry name" value="Helitron_like_N"/>
    <property type="match status" value="1"/>
</dbReference>
<dbReference type="SUPFAM" id="SSF52540">
    <property type="entry name" value="P-loop containing nucleoside triphosphate hydrolases"/>
    <property type="match status" value="2"/>
</dbReference>
<evidence type="ECO:0000256" key="1">
    <source>
        <dbReference type="RuleBase" id="RU363044"/>
    </source>
</evidence>
<feature type="domain" description="DUF6570" evidence="4">
    <location>
        <begin position="1"/>
        <end position="127"/>
    </location>
</feature>
<dbReference type="Pfam" id="PF05970">
    <property type="entry name" value="PIF1"/>
    <property type="match status" value="1"/>
</dbReference>
<dbReference type="InterPro" id="IPR046700">
    <property type="entry name" value="DUF6570"/>
</dbReference>
<dbReference type="GO" id="GO:0000723">
    <property type="term" value="P:telomere maintenance"/>
    <property type="evidence" value="ECO:0007669"/>
    <property type="project" value="InterPro"/>
</dbReference>
<dbReference type="Gene3D" id="3.40.50.300">
    <property type="entry name" value="P-loop containing nucleotide triphosphate hydrolases"/>
    <property type="match status" value="1"/>
</dbReference>
<feature type="domain" description="Helitron helicase-like" evidence="3">
    <location>
        <begin position="276"/>
        <end position="504"/>
    </location>
</feature>
<keyword evidence="1" id="KW-0378">Hydrolase</keyword>
<comment type="similarity">
    <text evidence="1">Belongs to the helicase family.</text>
</comment>
<organism evidence="5 6">
    <name type="scientific">Collybiopsis confluens</name>
    <dbReference type="NCBI Taxonomy" id="2823264"/>
    <lineage>
        <taxon>Eukaryota</taxon>
        <taxon>Fungi</taxon>
        <taxon>Dikarya</taxon>
        <taxon>Basidiomycota</taxon>
        <taxon>Agaricomycotina</taxon>
        <taxon>Agaricomycetes</taxon>
        <taxon>Agaricomycetidae</taxon>
        <taxon>Agaricales</taxon>
        <taxon>Marasmiineae</taxon>
        <taxon>Omphalotaceae</taxon>
        <taxon>Collybiopsis</taxon>
    </lineage>
</organism>
<dbReference type="GO" id="GO:0043139">
    <property type="term" value="F:5'-3' DNA helicase activity"/>
    <property type="evidence" value="ECO:0007669"/>
    <property type="project" value="UniProtKB-EC"/>
</dbReference>
<keyword evidence="1" id="KW-0547">Nucleotide-binding</keyword>
<evidence type="ECO:0000259" key="2">
    <source>
        <dbReference type="Pfam" id="PF05970"/>
    </source>
</evidence>
<dbReference type="GO" id="GO:0005524">
    <property type="term" value="F:ATP binding"/>
    <property type="evidence" value="ECO:0007669"/>
    <property type="project" value="UniProtKB-KW"/>
</dbReference>
<keyword evidence="1" id="KW-0067">ATP-binding</keyword>
<dbReference type="GO" id="GO:0006281">
    <property type="term" value="P:DNA repair"/>
    <property type="evidence" value="ECO:0007669"/>
    <property type="project" value="UniProtKB-KW"/>
</dbReference>
<evidence type="ECO:0000313" key="5">
    <source>
        <dbReference type="EMBL" id="KAF5365386.1"/>
    </source>
</evidence>
<dbReference type="Proteomes" id="UP000518752">
    <property type="component" value="Unassembled WGS sequence"/>
</dbReference>
<dbReference type="EMBL" id="JAACJN010000171">
    <property type="protein sequence ID" value="KAF5365386.1"/>
    <property type="molecule type" value="Genomic_DNA"/>
</dbReference>
<gene>
    <name evidence="5" type="ORF">D9757_012135</name>
</gene>
<keyword evidence="1" id="KW-0227">DNA damage</keyword>
<comment type="catalytic activity">
    <reaction evidence="1">
        <text>ATP + H2O = ADP + phosphate + H(+)</text>
        <dbReference type="Rhea" id="RHEA:13065"/>
        <dbReference type="ChEBI" id="CHEBI:15377"/>
        <dbReference type="ChEBI" id="CHEBI:15378"/>
        <dbReference type="ChEBI" id="CHEBI:30616"/>
        <dbReference type="ChEBI" id="CHEBI:43474"/>
        <dbReference type="ChEBI" id="CHEBI:456216"/>
        <dbReference type="EC" id="5.6.2.3"/>
    </reaction>
</comment>
<dbReference type="OrthoDB" id="3267861at2759"/>
<reference evidence="5 6" key="1">
    <citation type="journal article" date="2020" name="ISME J.">
        <title>Uncovering the hidden diversity of litter-decomposition mechanisms in mushroom-forming fungi.</title>
        <authorList>
            <person name="Floudas D."/>
            <person name="Bentzer J."/>
            <person name="Ahren D."/>
            <person name="Johansson T."/>
            <person name="Persson P."/>
            <person name="Tunlid A."/>
        </authorList>
    </citation>
    <scope>NUCLEOTIDE SEQUENCE [LARGE SCALE GENOMIC DNA]</scope>
    <source>
        <strain evidence="5 6">CBS 406.79</strain>
    </source>
</reference>
<comment type="cofactor">
    <cofactor evidence="1">
        <name>Mg(2+)</name>
        <dbReference type="ChEBI" id="CHEBI:18420"/>
    </cofactor>
</comment>
<evidence type="ECO:0000259" key="3">
    <source>
        <dbReference type="Pfam" id="PF14214"/>
    </source>
</evidence>
<dbReference type="PANTHER" id="PTHR47642">
    <property type="entry name" value="ATP-DEPENDENT DNA HELICASE"/>
    <property type="match status" value="1"/>
</dbReference>
<evidence type="ECO:0000259" key="4">
    <source>
        <dbReference type="Pfam" id="PF20209"/>
    </source>
</evidence>
<dbReference type="InterPro" id="IPR025476">
    <property type="entry name" value="Helitron_helicase-like"/>
</dbReference>
<keyword evidence="1" id="KW-0234">DNA repair</keyword>
<keyword evidence="1" id="KW-0347">Helicase</keyword>
<dbReference type="InterPro" id="IPR051055">
    <property type="entry name" value="PIF1_helicase"/>
</dbReference>
<keyword evidence="1" id="KW-0233">DNA recombination</keyword>
<dbReference type="GO" id="GO:0016787">
    <property type="term" value="F:hydrolase activity"/>
    <property type="evidence" value="ECO:0007669"/>
    <property type="project" value="UniProtKB-KW"/>
</dbReference>
<sequence>MPKFALNNHLYRGELPDDLEDVTWAEEMACALYRTTAHVTRLFGSACSEDPLQLHGNVCAHPMDICLTAKRLPWAPTDINDLISIVFVGQKVLTKDEMLKLKPFIVRRHVIHRLLVHFYNHHSGYSALPPLDEEILLLYPESGLLPRLADRFLYDLQSCPNDVFQTESSGFDDHPASLLQGEEQTEAMLESSGIYDAESSDVPARFKIASVAHNIACSLPLTGDPLSDTILRYDRDPITEYNNPALFPGMFPTLFPLGIGGFEDPQQSPRVSLELHAEHLLDQSNRSFRYHYFFPFVALNIIQRRKSHLFTSLSVSSQKFSIIGPQLLSVTPGVLSSLAAHLKDEHSLSDMSFEQQKAYQLLQQVNFISAKIPGSQATKLSIRHQVTNYFAYFGLPHLWFTFNPSAVHSPVFQVFYGDTNVDLSERFPNILSPRAQRAIRLARDPVAAADFFDFMYHALFRDLFGWNFDTGKSTEQGGILGHIRAFYGCAELTDRGSFHGHYLIFLRGGLNPSETHRKMRADESYQLQFMTFFEDLIRYDLPNSNQVLDQSYEPRVEMPPDPPQMDSNNHYIPESVDDWQRLFDDEYKKIGEKFHRHCHQKVCYKGRPPGSDCRFGFPQDIVITSEFDSGSNSIVFARKECDVNGHHPVLVVLTRHNHDLTCILSGRAAKAAMFYISNYMLKMPLSTDELLSLLSKAVVSFSREDLNKDPSTASKRLLHRCLTHFGRKQQIHAQQCARYLRRLGDAMCSHSCIPLPSANLMKLVDDKYSSIKCDTSSEDIAEPELELPVSITSSGSLQQLDRVQEYWFRDSALLDMNFYDFVRHTSCQAKSNTRTVHTPETRVGVLSRFSLQELHPLHCSHEIIRHTFIAQGDAGKELVPVMIGMNPPRQSDSDYYKLFVLAHFKPFSFELSLIDSSLHDTYASLNLTAEYQRVVDNWEEIHECEDEREKERLKKRANALKNSLPFSTSDDGNIPIDDNDFDVDKDIDIIPQINSKLTESPSVLAYKLLKIDLTSALWLTPSSLHKSSSTSMHHTSPVELPLLSTVNIKHWSTQASQMNKCFAQARRQRKNIHQVISLPEGPTPLNLNFGQHDMPHLFSSLETKSVSNDHSSSSSQSLANIMDATAETFQLTSEQLIAFRMIALTIVNKDVFRLSDWINRDPLHMLLLGPGGTGKTHVVRAVQHVMDLYGLKHAYRSLAPTASAARLVDGTTIHSGCNVKVRSKGTMISAGANSPDLTVLATIKKSSVLREDWKDVLLLLIDEYSMIDQMLLANVDAALRYAKENNDQFLGGITVIYSGDPCQYPPIGGTPLYHPIPSAANSVQSQDELLRRLGRLAWKSINSVVELTVQKRMEHDPEYAAAVNRLRTRECTTADVDLFNTRAIKTLSNPDGVTYSDEASYLAPIIVSTNSVRQALNKQKAMCICEGPDAPCLVNIAAHDFITYRAHENPKLLNKKIFPSPDIQKQLLQYDTSSSKLTKSLPGYLHLYVGMEVILKQQNMHIELGIINGARGILRKLETSVDENGLTYCDCALVEFPNADVELDNLPKHYFPVTSRTWKSVMYVVDENNIRRMVTVHRTQLPLEPAFAMTGHSAQGYGFDRLTCALNNGGYEAYVGASRAKSRNSLFITKKVTLNDLNTPPLPYDLWFELQRFKQMAHNTKIKWAFSSGELIDVADAESERRGTLSRVEYNFVFETQHNGDGDNRPKKRQKR</sequence>
<protein>
    <recommendedName>
        <fullName evidence="1">ATP-dependent DNA helicase</fullName>
        <ecNumber evidence="1">5.6.2.3</ecNumber>
    </recommendedName>
</protein>
<dbReference type="InterPro" id="IPR027417">
    <property type="entry name" value="P-loop_NTPase"/>
</dbReference>
<dbReference type="EC" id="5.6.2.3" evidence="1"/>
<evidence type="ECO:0000313" key="6">
    <source>
        <dbReference type="Proteomes" id="UP000518752"/>
    </source>
</evidence>
<dbReference type="Pfam" id="PF20209">
    <property type="entry name" value="DUF6570"/>
    <property type="match status" value="1"/>
</dbReference>
<feature type="domain" description="DNA helicase Pif1-like DEAD-box helicase" evidence="2">
    <location>
        <begin position="1158"/>
        <end position="1309"/>
    </location>
</feature>
<accession>A0A8H5GHY6</accession>
<comment type="caution">
    <text evidence="5">The sequence shown here is derived from an EMBL/GenBank/DDBJ whole genome shotgun (WGS) entry which is preliminary data.</text>
</comment>
<proteinExistence type="inferred from homology"/>
<dbReference type="GO" id="GO:0006310">
    <property type="term" value="P:DNA recombination"/>
    <property type="evidence" value="ECO:0007669"/>
    <property type="project" value="UniProtKB-KW"/>
</dbReference>